<gene>
    <name evidence="2" type="ORF">ACFFV7_44390</name>
</gene>
<name>A0ABV5IUV8_9ACTN</name>
<evidence type="ECO:0008006" key="4">
    <source>
        <dbReference type="Google" id="ProtNLM"/>
    </source>
</evidence>
<comment type="caution">
    <text evidence="2">The sequence shown here is derived from an EMBL/GenBank/DDBJ whole genome shotgun (WGS) entry which is preliminary data.</text>
</comment>
<feature type="transmembrane region" description="Helical" evidence="1">
    <location>
        <begin position="36"/>
        <end position="54"/>
    </location>
</feature>
<dbReference type="EMBL" id="JBHMEI010000070">
    <property type="protein sequence ID" value="MFB9208286.1"/>
    <property type="molecule type" value="Genomic_DNA"/>
</dbReference>
<sequence length="195" mass="20393">MNDVFDIMRESMEGVHMHTPVERIVAAGRARRRRKVTAIAAGAAVAGGLTLAVATSSPQVNAPPAGLHVQLAAFSVDSNADGTVTVKLTKEQTLDPATLESTLAQAGIPADIRINEFCQSPVDIPGFDKVMSSSKDEDGRHVVMTIDPAAMPAGTKIIAGIRTPGYLPDNPSKLGAVFGLAHVGDTLQCSTELPR</sequence>
<accession>A0ABV5IUV8</accession>
<dbReference type="Proteomes" id="UP001589647">
    <property type="component" value="Unassembled WGS sequence"/>
</dbReference>
<keyword evidence="1" id="KW-1133">Transmembrane helix</keyword>
<dbReference type="RefSeq" id="WP_189654264.1">
    <property type="nucleotide sequence ID" value="NZ_BMRC01000067.1"/>
</dbReference>
<evidence type="ECO:0000256" key="1">
    <source>
        <dbReference type="SAM" id="Phobius"/>
    </source>
</evidence>
<proteinExistence type="predicted"/>
<evidence type="ECO:0000313" key="3">
    <source>
        <dbReference type="Proteomes" id="UP001589647"/>
    </source>
</evidence>
<protein>
    <recommendedName>
        <fullName evidence="4">FtsX extracellular domain-containing protein</fullName>
    </recommendedName>
</protein>
<keyword evidence="1" id="KW-0472">Membrane</keyword>
<keyword evidence="3" id="KW-1185">Reference proteome</keyword>
<organism evidence="2 3">
    <name type="scientific">Nonomuraea spiralis</name>
    <dbReference type="NCBI Taxonomy" id="46182"/>
    <lineage>
        <taxon>Bacteria</taxon>
        <taxon>Bacillati</taxon>
        <taxon>Actinomycetota</taxon>
        <taxon>Actinomycetes</taxon>
        <taxon>Streptosporangiales</taxon>
        <taxon>Streptosporangiaceae</taxon>
        <taxon>Nonomuraea</taxon>
    </lineage>
</organism>
<evidence type="ECO:0000313" key="2">
    <source>
        <dbReference type="EMBL" id="MFB9208286.1"/>
    </source>
</evidence>
<reference evidence="2 3" key="1">
    <citation type="submission" date="2024-09" db="EMBL/GenBank/DDBJ databases">
        <authorList>
            <person name="Sun Q."/>
            <person name="Mori K."/>
        </authorList>
    </citation>
    <scope>NUCLEOTIDE SEQUENCE [LARGE SCALE GENOMIC DNA]</scope>
    <source>
        <strain evidence="2 3">CCM 3426</strain>
    </source>
</reference>
<keyword evidence="1" id="KW-0812">Transmembrane</keyword>